<evidence type="ECO:0000313" key="5">
    <source>
        <dbReference type="Proteomes" id="UP000886805"/>
    </source>
</evidence>
<feature type="transmembrane region" description="Helical" evidence="2">
    <location>
        <begin position="103"/>
        <end position="120"/>
    </location>
</feature>
<dbReference type="CDD" id="cd00093">
    <property type="entry name" value="HTH_XRE"/>
    <property type="match status" value="1"/>
</dbReference>
<evidence type="ECO:0000256" key="2">
    <source>
        <dbReference type="SAM" id="Phobius"/>
    </source>
</evidence>
<reference evidence="4" key="1">
    <citation type="journal article" date="2021" name="PeerJ">
        <title>Extensive microbial diversity within the chicken gut microbiome revealed by metagenomics and culture.</title>
        <authorList>
            <person name="Gilroy R."/>
            <person name="Ravi A."/>
            <person name="Getino M."/>
            <person name="Pursley I."/>
            <person name="Horton D.L."/>
            <person name="Alikhan N.F."/>
            <person name="Baker D."/>
            <person name="Gharbi K."/>
            <person name="Hall N."/>
            <person name="Watson M."/>
            <person name="Adriaenssens E.M."/>
            <person name="Foster-Nyarko E."/>
            <person name="Jarju S."/>
            <person name="Secka A."/>
            <person name="Antonio M."/>
            <person name="Oren A."/>
            <person name="Chaudhuri R.R."/>
            <person name="La Ragione R."/>
            <person name="Hildebrand F."/>
            <person name="Pallen M.J."/>
        </authorList>
    </citation>
    <scope>NUCLEOTIDE SEQUENCE</scope>
    <source>
        <strain evidence="4">ChiSxjej3B15-1167</strain>
    </source>
</reference>
<evidence type="ECO:0000313" key="4">
    <source>
        <dbReference type="EMBL" id="HIX72943.1"/>
    </source>
</evidence>
<dbReference type="Gene3D" id="1.10.260.40">
    <property type="entry name" value="lambda repressor-like DNA-binding domains"/>
    <property type="match status" value="1"/>
</dbReference>
<proteinExistence type="predicted"/>
<gene>
    <name evidence="4" type="ORF">H9849_07965</name>
</gene>
<dbReference type="PANTHER" id="PTHR46558:SF11">
    <property type="entry name" value="HTH-TYPE TRANSCRIPTIONAL REGULATOR XRE"/>
    <property type="match status" value="1"/>
</dbReference>
<keyword evidence="2" id="KW-0812">Transmembrane</keyword>
<dbReference type="Pfam" id="PF01381">
    <property type="entry name" value="HTH_3"/>
    <property type="match status" value="1"/>
</dbReference>
<reference evidence="4" key="2">
    <citation type="submission" date="2021-04" db="EMBL/GenBank/DDBJ databases">
        <authorList>
            <person name="Gilroy R."/>
        </authorList>
    </citation>
    <scope>NUCLEOTIDE SEQUENCE</scope>
    <source>
        <strain evidence="4">ChiSxjej3B15-1167</strain>
    </source>
</reference>
<keyword evidence="2" id="KW-0472">Membrane</keyword>
<protein>
    <submittedName>
        <fullName evidence="4">Helix-turn-helix domain-containing protein</fullName>
    </submittedName>
</protein>
<comment type="caution">
    <text evidence="4">The sequence shown here is derived from an EMBL/GenBank/DDBJ whole genome shotgun (WGS) entry which is preliminary data.</text>
</comment>
<keyword evidence="1" id="KW-0238">DNA-binding</keyword>
<dbReference type="SMART" id="SM00530">
    <property type="entry name" value="HTH_XRE"/>
    <property type="match status" value="1"/>
</dbReference>
<evidence type="ECO:0000259" key="3">
    <source>
        <dbReference type="PROSITE" id="PS50943"/>
    </source>
</evidence>
<dbReference type="InterPro" id="IPR001387">
    <property type="entry name" value="Cro/C1-type_HTH"/>
</dbReference>
<keyword evidence="2" id="KW-1133">Transmembrane helix</keyword>
<dbReference type="PROSITE" id="PS50943">
    <property type="entry name" value="HTH_CROC1"/>
    <property type="match status" value="1"/>
</dbReference>
<dbReference type="EMBL" id="DXEQ01000233">
    <property type="protein sequence ID" value="HIX72943.1"/>
    <property type="molecule type" value="Genomic_DNA"/>
</dbReference>
<dbReference type="GO" id="GO:0003677">
    <property type="term" value="F:DNA binding"/>
    <property type="evidence" value="ECO:0007669"/>
    <property type="project" value="UniProtKB-KW"/>
</dbReference>
<organism evidence="4 5">
    <name type="scientific">Candidatus Anaerobutyricum stercoripullorum</name>
    <dbReference type="NCBI Taxonomy" id="2838456"/>
    <lineage>
        <taxon>Bacteria</taxon>
        <taxon>Bacillati</taxon>
        <taxon>Bacillota</taxon>
        <taxon>Clostridia</taxon>
        <taxon>Lachnospirales</taxon>
        <taxon>Lachnospiraceae</taxon>
        <taxon>Anaerobutyricum</taxon>
    </lineage>
</organism>
<dbReference type="InterPro" id="IPR010982">
    <property type="entry name" value="Lambda_DNA-bd_dom_sf"/>
</dbReference>
<accession>A0A9D2BEC5</accession>
<name>A0A9D2BEC5_9FIRM</name>
<dbReference type="PANTHER" id="PTHR46558">
    <property type="entry name" value="TRACRIPTIONAL REGULATORY PROTEIN-RELATED-RELATED"/>
    <property type="match status" value="1"/>
</dbReference>
<evidence type="ECO:0000256" key="1">
    <source>
        <dbReference type="ARBA" id="ARBA00023125"/>
    </source>
</evidence>
<feature type="domain" description="HTH cro/C1-type" evidence="3">
    <location>
        <begin position="10"/>
        <end position="64"/>
    </location>
</feature>
<sequence length="198" mass="21855">MDAHKFGAFVAECRKEKKMTQAELAAKIQVTDKAVSRWERGVGFPDINTIEPLASALGVSVLELMKSEKMPEEQLIEKEAVEEVITDTLNVVNLQRRKERKNAYQILGSVIAFLILLLFLDSMSWQADTILFTGFGVLFPLFCAGGFLALLCSGILRKVNGKPYRQTVFFAIVLLCLLILFAGLFFLIGALGIGPIPG</sequence>
<feature type="transmembrane region" description="Helical" evidence="2">
    <location>
        <begin position="168"/>
        <end position="193"/>
    </location>
</feature>
<dbReference type="AlphaFoldDB" id="A0A9D2BEC5"/>
<feature type="transmembrane region" description="Helical" evidence="2">
    <location>
        <begin position="132"/>
        <end position="156"/>
    </location>
</feature>
<dbReference type="Proteomes" id="UP000886805">
    <property type="component" value="Unassembled WGS sequence"/>
</dbReference>
<dbReference type="SUPFAM" id="SSF47413">
    <property type="entry name" value="lambda repressor-like DNA-binding domains"/>
    <property type="match status" value="1"/>
</dbReference>